<sequence length="45" mass="5368">MRMIISTKTISFNNITRGLRLFCAVHRCIYRNARKNARCARVRKQ</sequence>
<evidence type="ECO:0000313" key="2">
    <source>
        <dbReference type="Proteomes" id="UP001497644"/>
    </source>
</evidence>
<name>A0AAV2PBN9_9HYME</name>
<gene>
    <name evidence="1" type="ORF">LPLAT_LOCUS14618</name>
</gene>
<proteinExistence type="predicted"/>
<dbReference type="EMBL" id="OZ034832">
    <property type="protein sequence ID" value="CAL1689767.1"/>
    <property type="molecule type" value="Genomic_DNA"/>
</dbReference>
<evidence type="ECO:0000313" key="1">
    <source>
        <dbReference type="EMBL" id="CAL1689767.1"/>
    </source>
</evidence>
<protein>
    <submittedName>
        <fullName evidence="1">Uncharacterized protein</fullName>
    </submittedName>
</protein>
<dbReference type="AlphaFoldDB" id="A0AAV2PBN9"/>
<reference evidence="1" key="1">
    <citation type="submission" date="2024-04" db="EMBL/GenBank/DDBJ databases">
        <authorList>
            <consortium name="Molecular Ecology Group"/>
        </authorList>
    </citation>
    <scope>NUCLEOTIDE SEQUENCE</scope>
</reference>
<dbReference type="Proteomes" id="UP001497644">
    <property type="component" value="Chromosome 9"/>
</dbReference>
<organism evidence="1 2">
    <name type="scientific">Lasius platythorax</name>
    <dbReference type="NCBI Taxonomy" id="488582"/>
    <lineage>
        <taxon>Eukaryota</taxon>
        <taxon>Metazoa</taxon>
        <taxon>Ecdysozoa</taxon>
        <taxon>Arthropoda</taxon>
        <taxon>Hexapoda</taxon>
        <taxon>Insecta</taxon>
        <taxon>Pterygota</taxon>
        <taxon>Neoptera</taxon>
        <taxon>Endopterygota</taxon>
        <taxon>Hymenoptera</taxon>
        <taxon>Apocrita</taxon>
        <taxon>Aculeata</taxon>
        <taxon>Formicoidea</taxon>
        <taxon>Formicidae</taxon>
        <taxon>Formicinae</taxon>
        <taxon>Lasius</taxon>
        <taxon>Lasius</taxon>
    </lineage>
</organism>
<keyword evidence="2" id="KW-1185">Reference proteome</keyword>
<accession>A0AAV2PBN9</accession>